<evidence type="ECO:0000313" key="3">
    <source>
        <dbReference type="Proteomes" id="UP000000845"/>
    </source>
</evidence>
<evidence type="ECO:0008006" key="4">
    <source>
        <dbReference type="Google" id="ProtNLM"/>
    </source>
</evidence>
<sequence length="884" mass="99995">MKKLLIFITLPQCIMAMLLALSFLLNRDLPGVGLTIVLFLEIILNIIIFSYYIKNKEKEKIELKKLYFFLTGFIIIFSFGIIFLYQENLGYSSLSPPVLYMLFNSFSMVYLAAEAVKTGNENSKNNIIALTVLCIILPTVTFALLAVFSLNSISMIMAVGFLCLFLFLTAKLLYMLYTQKNKSAEIGDNEKSYTGIYRLLVAITGIILPVAGLTLNNEMGGVFGDFSSKWFYIIAILNGLVLLIDIKGISQKLPVFYLKIAGFVYIVYFTIVFIPCIPLGMVGIIIYGLGLLVFAPAAAFYVQLRQILRDIKILKKRYSDNIIIFTGIAGILTLPVIIGANFRADGINFKKAVSYTESGNNTGAKVDIRRLERSISQIDATMVSSREMEVVTFGRGTPVLSSVYRYIALGNNFFTEKSKEKIQKIFTPEKVVSSSEIIGRDTEINRDFSVKISTRDKEYIEEAGAYKIWVDMEITLAEDKFGPREYKTDFIIPDGSFITDYYLYVGETKKRGIMTDKRAAQIAYESIIRTPRDPGIIYYDNDNRLLLRIFPFPFEKSYTRKTGFQIMYSQSGSFTIGGTVVNLEAENAEERPLQLNGVDYLPAAYKKSLPKIERTAQYYFLIDAGDKSAYKENLELAVKYSKNKNLEKPLFYAVSYQSKLIGDLNSPEPEVPEGGFNTAYTVEEILSSVPQGKFPVIIMVTDNMNRAVEFEKTQMARVFPESRYYYRLNSDLSLIPYDFYSNDILAKTNEIITNTAVDYNGTAVEDDGKSEIVYRESSSGKQPSNDYEAAFVLQKNALQNTEPKAQTALIKEAMQKRILTKNTAFIVMETKEQEEMLLALQEKFLKGKSEKTPSVMMSEAGWLATAAVILIVLFLRKRYMKIKE</sequence>
<feature type="transmembrane region" description="Helical" evidence="1">
    <location>
        <begin position="280"/>
        <end position="302"/>
    </location>
</feature>
<dbReference type="HOGENOM" id="CLU_015671_0_0_0"/>
<evidence type="ECO:0000256" key="1">
    <source>
        <dbReference type="SAM" id="Phobius"/>
    </source>
</evidence>
<feature type="transmembrane region" description="Helical" evidence="1">
    <location>
        <begin position="153"/>
        <end position="174"/>
    </location>
</feature>
<dbReference type="Proteomes" id="UP000000845">
    <property type="component" value="Chromosome"/>
</dbReference>
<dbReference type="NCBIfam" id="TIGR04286">
    <property type="entry name" value="MSEP-CTERM"/>
    <property type="match status" value="1"/>
</dbReference>
<accession>D1APP0</accession>
<protein>
    <recommendedName>
        <fullName evidence="4">VIT domain-containing protein</fullName>
    </recommendedName>
</protein>
<dbReference type="RefSeq" id="WP_012862656.1">
    <property type="nucleotide sequence ID" value="NC_013517.1"/>
</dbReference>
<feature type="transmembrane region" description="Helical" evidence="1">
    <location>
        <begin position="98"/>
        <end position="116"/>
    </location>
</feature>
<dbReference type="eggNOG" id="ENOG502ZB0Y">
    <property type="taxonomic scope" value="Bacteria"/>
</dbReference>
<feature type="transmembrane region" description="Helical" evidence="1">
    <location>
        <begin position="195"/>
        <end position="215"/>
    </location>
</feature>
<feature type="transmembrane region" description="Helical" evidence="1">
    <location>
        <begin position="855"/>
        <end position="875"/>
    </location>
</feature>
<reference evidence="2 3" key="2">
    <citation type="journal article" date="2010" name="Stand. Genomic Sci.">
        <title>Complete genome sequence of Sebaldella termitidis type strain (NCTC 11300).</title>
        <authorList>
            <person name="Harmon-Smith M."/>
            <person name="Celia L."/>
            <person name="Chertkov O."/>
            <person name="Lapidus A."/>
            <person name="Copeland A."/>
            <person name="Glavina Del Rio T."/>
            <person name="Nolan M."/>
            <person name="Lucas S."/>
            <person name="Tice H."/>
            <person name="Cheng J.F."/>
            <person name="Han C."/>
            <person name="Detter J.C."/>
            <person name="Bruce D."/>
            <person name="Goodwin L."/>
            <person name="Pitluck S."/>
            <person name="Pati A."/>
            <person name="Liolios K."/>
            <person name="Ivanova N."/>
            <person name="Mavromatis K."/>
            <person name="Mikhailova N."/>
            <person name="Chen A."/>
            <person name="Palaniappan K."/>
            <person name="Land M."/>
            <person name="Hauser L."/>
            <person name="Chang Y.J."/>
            <person name="Jeffries C.D."/>
            <person name="Brettin T."/>
            <person name="Goker M."/>
            <person name="Beck B."/>
            <person name="Bristow J."/>
            <person name="Eisen J.A."/>
            <person name="Markowitz V."/>
            <person name="Hugenholtz P."/>
            <person name="Kyrpides N.C."/>
            <person name="Klenk H.P."/>
            <person name="Chen F."/>
        </authorList>
    </citation>
    <scope>NUCLEOTIDE SEQUENCE [LARGE SCALE GENOMIC DNA]</scope>
    <source>
        <strain evidence="3">ATCC 33386 / NCTC 11300</strain>
    </source>
</reference>
<organism evidence="2 3">
    <name type="scientific">Sebaldella termitidis (strain ATCC 33386 / NCTC 11300)</name>
    <dbReference type="NCBI Taxonomy" id="526218"/>
    <lineage>
        <taxon>Bacteria</taxon>
        <taxon>Fusobacteriati</taxon>
        <taxon>Fusobacteriota</taxon>
        <taxon>Fusobacteriia</taxon>
        <taxon>Fusobacteriales</taxon>
        <taxon>Leptotrichiaceae</taxon>
        <taxon>Sebaldella</taxon>
    </lineage>
</organism>
<feature type="transmembrane region" description="Helical" evidence="1">
    <location>
        <begin position="66"/>
        <end position="86"/>
    </location>
</feature>
<dbReference type="InterPro" id="IPR027550">
    <property type="entry name" value="MSEP-CTERM"/>
</dbReference>
<keyword evidence="3" id="KW-1185">Reference proteome</keyword>
<dbReference type="AlphaFoldDB" id="D1APP0"/>
<feature type="transmembrane region" description="Helical" evidence="1">
    <location>
        <begin position="227"/>
        <end position="244"/>
    </location>
</feature>
<keyword evidence="1" id="KW-1133">Transmembrane helix</keyword>
<dbReference type="EMBL" id="CP001739">
    <property type="protein sequence ID" value="ACZ10074.1"/>
    <property type="molecule type" value="Genomic_DNA"/>
</dbReference>
<feature type="transmembrane region" description="Helical" evidence="1">
    <location>
        <begin position="32"/>
        <end position="54"/>
    </location>
</feature>
<keyword evidence="1" id="KW-0812">Transmembrane</keyword>
<feature type="transmembrane region" description="Helical" evidence="1">
    <location>
        <begin position="128"/>
        <end position="147"/>
    </location>
</feature>
<name>D1APP0_SEBTE</name>
<gene>
    <name evidence="2" type="ordered locus">Sterm_3233</name>
</gene>
<reference evidence="3" key="1">
    <citation type="submission" date="2009-09" db="EMBL/GenBank/DDBJ databases">
        <title>The complete chromosome of Sebaldella termitidis ATCC 33386.</title>
        <authorList>
            <consortium name="US DOE Joint Genome Institute (JGI-PGF)"/>
            <person name="Lucas S."/>
            <person name="Copeland A."/>
            <person name="Lapidus A."/>
            <person name="Glavina del Rio T."/>
            <person name="Dalin E."/>
            <person name="Tice H."/>
            <person name="Bruce D."/>
            <person name="Goodwin L."/>
            <person name="Pitluck S."/>
            <person name="Kyrpides N."/>
            <person name="Mavromatis K."/>
            <person name="Ivanova N."/>
            <person name="Mikhailova N."/>
            <person name="Sims D."/>
            <person name="Meincke L."/>
            <person name="Brettin T."/>
            <person name="Detter J.C."/>
            <person name="Han C."/>
            <person name="Larimer F."/>
            <person name="Land M."/>
            <person name="Hauser L."/>
            <person name="Markowitz V."/>
            <person name="Cheng J.F."/>
            <person name="Hugenholtz P."/>
            <person name="Woyke T."/>
            <person name="Wu D."/>
            <person name="Eisen J.A."/>
        </authorList>
    </citation>
    <scope>NUCLEOTIDE SEQUENCE [LARGE SCALE GENOMIC DNA]</scope>
    <source>
        <strain evidence="3">ATCC 33386 / NCTC 11300</strain>
    </source>
</reference>
<feature type="transmembrane region" description="Helical" evidence="1">
    <location>
        <begin position="322"/>
        <end position="342"/>
    </location>
</feature>
<evidence type="ECO:0000313" key="2">
    <source>
        <dbReference type="EMBL" id="ACZ10074.1"/>
    </source>
</evidence>
<keyword evidence="1" id="KW-0472">Membrane</keyword>
<dbReference type="KEGG" id="str:Sterm_3233"/>
<feature type="transmembrane region" description="Helical" evidence="1">
    <location>
        <begin position="256"/>
        <end position="274"/>
    </location>
</feature>
<dbReference type="STRING" id="526218.Sterm_3233"/>
<proteinExistence type="predicted"/>